<dbReference type="EMBL" id="HG916852">
    <property type="protein sequence ID" value="CDM57032.1"/>
    <property type="molecule type" value="Genomic_DNA"/>
</dbReference>
<feature type="region of interest" description="Disordered" evidence="1">
    <location>
        <begin position="48"/>
        <end position="70"/>
    </location>
</feature>
<protein>
    <submittedName>
        <fullName evidence="2">UPF0060 membrane protein</fullName>
    </submittedName>
</protein>
<evidence type="ECO:0000313" key="2">
    <source>
        <dbReference type="EMBL" id="CDM57032.1"/>
    </source>
</evidence>
<accession>W6R6Z6</accession>
<reference evidence="2" key="1">
    <citation type="submission" date="2013-11" db="EMBL/GenBank/DDBJ databases">
        <title>Draft genome sequence of the broad-host-range Rhizobium sp. LPU83 strain, a member of the low-genetic diversity Oregon-like Rhizobium sp. group.</title>
        <authorList>
            <person name="Wibberg D."/>
            <person name="Puehler A."/>
            <person name="Schlueter A."/>
        </authorList>
    </citation>
    <scope>NUCLEOTIDE SEQUENCE [LARGE SCALE GENOMIC DNA]</scope>
    <source>
        <strain evidence="2">LPU83</strain>
    </source>
</reference>
<evidence type="ECO:0000256" key="1">
    <source>
        <dbReference type="SAM" id="MobiDB-lite"/>
    </source>
</evidence>
<dbReference type="AlphaFoldDB" id="W6R6Z6"/>
<name>W6R6Z6_9HYPH</name>
<sequence length="70" mass="7437">MAKPEWWLAPGMVSLALFAWLLRLVPSEAAGRTFAAYGASTSSPRDIGGALFGRGGHSNHTGRPAWLSEP</sequence>
<dbReference type="KEGG" id="rhl:LPU83_1359"/>
<dbReference type="PATRIC" id="fig|348824.6.peg.1464"/>
<dbReference type="HOGENOM" id="CLU_2755148_0_0_5"/>
<dbReference type="eggNOG" id="COG1742">
    <property type="taxonomic scope" value="Bacteria"/>
</dbReference>
<proteinExistence type="predicted"/>
<gene>
    <name evidence="2" type="ORF">LPU83_1359</name>
</gene>
<organism evidence="2 3">
    <name type="scientific">Rhizobium favelukesii</name>
    <dbReference type="NCBI Taxonomy" id="348824"/>
    <lineage>
        <taxon>Bacteria</taxon>
        <taxon>Pseudomonadati</taxon>
        <taxon>Pseudomonadota</taxon>
        <taxon>Alphaproteobacteria</taxon>
        <taxon>Hyphomicrobiales</taxon>
        <taxon>Rhizobiaceae</taxon>
        <taxon>Rhizobium/Agrobacterium group</taxon>
        <taxon>Rhizobium</taxon>
    </lineage>
</organism>
<keyword evidence="3" id="KW-1185">Reference proteome</keyword>
<dbReference type="Proteomes" id="UP000019443">
    <property type="component" value="Chromosome"/>
</dbReference>
<evidence type="ECO:0000313" key="3">
    <source>
        <dbReference type="Proteomes" id="UP000019443"/>
    </source>
</evidence>